<accession>A0A0G4FZA0</accession>
<sequence length="732" mass="77977">MSFQIVDLQYSSGQKGILRHTDGSGFAYYSTGEKAVCVTSVNGGRRFSAVIFGKGGDGGEEGVSSKPGRVVLGALDDWGKGIVENDRDLEASGPGGGADGASRRSIGPSKSDPTEEGGSSTTVDVYPLDCTSGPGRPAGNTNKALFGKNAGAQKKGATRGSTPTPTPVSVHIQYVFALGEAASLGGGAMGTEDAAEADRPPVGLVFRMPVAPLLERGPGGEHGSLSLSLNRPSPVRLKRIGGSLKGGKSSGDKKNKTDSELELGRGGTEAHGGSGEVGEPQNFAETISRLQTLTSNRVDFENLQELRLELSNRNPALIRKTTIQKWSGKYSKSPTFKPPVEQPQKIPLLSSDVSKAGKQAALLKEIDELTGSPTLLVVVVTAIYNRNQSLAAISLADRVQGRLVSEYGAEEPEEQKTSAGSGGISAAAKMGSRPLRPVTSCPFRLVRVELSEGKTMAQRFGLRDCPFCLMFYMGKAVYANHFGDRVLRQLGVPFELALSPEDAAQRVSRSSFGALLIEVRSPSDGPDLLRGDGKEHRGFEAELDRARRLADAAKRFARQSDSCIRDPKILCFVAASPPSAAVTSGRRASGPRDAADGPRDPNVEGSGWEFADAVVPSPLRKAALGTVLEHFRLNMPKECKLKYKDRSYAGRLKIVSSFEDHLKQQPSAAPKVVASAFKSGLESFPDLHNLIVELSDRDSYEYLKTKILKASGEKEEKRLFDAFHSLATLSSS</sequence>
<feature type="compositionally biased region" description="Basic and acidic residues" evidence="1">
    <location>
        <begin position="593"/>
        <end position="602"/>
    </location>
</feature>
<feature type="region of interest" description="Disordered" evidence="1">
    <location>
        <begin position="85"/>
        <end position="166"/>
    </location>
</feature>
<protein>
    <submittedName>
        <fullName evidence="2">Uncharacterized protein</fullName>
    </submittedName>
</protein>
<dbReference type="AlphaFoldDB" id="A0A0G4FZA0"/>
<feature type="compositionally biased region" description="Basic and acidic residues" evidence="1">
    <location>
        <begin position="250"/>
        <end position="263"/>
    </location>
</feature>
<name>A0A0G4FZA0_9ALVE</name>
<dbReference type="EMBL" id="CDMZ01000759">
    <property type="protein sequence ID" value="CEM20949.1"/>
    <property type="molecule type" value="Genomic_DNA"/>
</dbReference>
<feature type="region of interest" description="Disordered" evidence="1">
    <location>
        <begin position="407"/>
        <end position="434"/>
    </location>
</feature>
<evidence type="ECO:0000313" key="2">
    <source>
        <dbReference type="EMBL" id="CEM20949.1"/>
    </source>
</evidence>
<evidence type="ECO:0000256" key="1">
    <source>
        <dbReference type="SAM" id="MobiDB-lite"/>
    </source>
</evidence>
<reference evidence="2" key="1">
    <citation type="submission" date="2014-11" db="EMBL/GenBank/DDBJ databases">
        <authorList>
            <person name="Otto D Thomas"/>
            <person name="Naeem Raeece"/>
        </authorList>
    </citation>
    <scope>NUCLEOTIDE SEQUENCE</scope>
</reference>
<organism evidence="2">
    <name type="scientific">Chromera velia CCMP2878</name>
    <dbReference type="NCBI Taxonomy" id="1169474"/>
    <lineage>
        <taxon>Eukaryota</taxon>
        <taxon>Sar</taxon>
        <taxon>Alveolata</taxon>
        <taxon>Colpodellida</taxon>
        <taxon>Chromeraceae</taxon>
        <taxon>Chromera</taxon>
    </lineage>
</organism>
<feature type="region of interest" description="Disordered" evidence="1">
    <location>
        <begin position="581"/>
        <end position="603"/>
    </location>
</feature>
<gene>
    <name evidence="2" type="ORF">Cvel_19513</name>
</gene>
<feature type="compositionally biased region" description="Gly residues" evidence="1">
    <location>
        <begin position="264"/>
        <end position="276"/>
    </location>
</feature>
<dbReference type="VEuPathDB" id="CryptoDB:Cvel_19513"/>
<feature type="region of interest" description="Disordered" evidence="1">
    <location>
        <begin position="217"/>
        <end position="280"/>
    </location>
</feature>
<proteinExistence type="predicted"/>